<dbReference type="EMBL" id="JNBR01000070">
    <property type="protein sequence ID" value="OQR99348.1"/>
    <property type="molecule type" value="Genomic_DNA"/>
</dbReference>
<accession>A0A1V9ZMY5</accession>
<organism evidence="2 3">
    <name type="scientific">Achlya hypogyna</name>
    <name type="common">Oomycete</name>
    <name type="synonym">Protoachlya hypogyna</name>
    <dbReference type="NCBI Taxonomy" id="1202772"/>
    <lineage>
        <taxon>Eukaryota</taxon>
        <taxon>Sar</taxon>
        <taxon>Stramenopiles</taxon>
        <taxon>Oomycota</taxon>
        <taxon>Saprolegniomycetes</taxon>
        <taxon>Saprolegniales</taxon>
        <taxon>Achlyaceae</taxon>
        <taxon>Achlya</taxon>
    </lineage>
</organism>
<evidence type="ECO:0000259" key="1">
    <source>
        <dbReference type="Pfam" id="PF20179"/>
    </source>
</evidence>
<dbReference type="Pfam" id="PF20179">
    <property type="entry name" value="MSS51_C"/>
    <property type="match status" value="1"/>
</dbReference>
<proteinExistence type="predicted"/>
<comment type="caution">
    <text evidence="2">The sequence shown here is derived from an EMBL/GenBank/DDBJ whole genome shotgun (WGS) entry which is preliminary data.</text>
</comment>
<dbReference type="AlphaFoldDB" id="A0A1V9ZMY5"/>
<dbReference type="InterPro" id="IPR046824">
    <property type="entry name" value="Mss51-like_C"/>
</dbReference>
<keyword evidence="3" id="KW-1185">Reference proteome</keyword>
<evidence type="ECO:0000313" key="3">
    <source>
        <dbReference type="Proteomes" id="UP000243579"/>
    </source>
</evidence>
<sequence>MWSQPPTSWSDFPTWAASGNDATATPLSPEDLSYTHSRSMTILKALQRCKLLTASKYRGKKYKEEAHMKLVLHIVGADQREGRNVQETMAAFAQLITAFGNAGNHDHGYDELVLVLIGPNIETRLHSTSQTESISSSGKSIRVVYASEVWSDHVAGSLYESPTAIFCFNAGVWGYDEWIPAFQHMMREEIHTPIIITSYNELEAIDDADCLEDIETPFVWRWKHEPNAFLCLKRRATQHTLADRVLNENSSWQCICATPLA</sequence>
<name>A0A1V9ZMY5_ACHHY</name>
<gene>
    <name evidence="2" type="ORF">ACHHYP_06903</name>
</gene>
<dbReference type="OrthoDB" id="432970at2759"/>
<dbReference type="Proteomes" id="UP000243579">
    <property type="component" value="Unassembled WGS sequence"/>
</dbReference>
<feature type="domain" description="Mitochondrial splicing suppressor 51-like C-terminal" evidence="1">
    <location>
        <begin position="40"/>
        <end position="236"/>
    </location>
</feature>
<evidence type="ECO:0000313" key="2">
    <source>
        <dbReference type="EMBL" id="OQR99348.1"/>
    </source>
</evidence>
<protein>
    <recommendedName>
        <fullName evidence="1">Mitochondrial splicing suppressor 51-like C-terminal domain-containing protein</fullName>
    </recommendedName>
</protein>
<dbReference type="PANTHER" id="PTHR28069:SF2">
    <property type="entry name" value="GH20023P"/>
    <property type="match status" value="1"/>
</dbReference>
<reference evidence="2 3" key="1">
    <citation type="journal article" date="2014" name="Genome Biol. Evol.">
        <title>The secreted proteins of Achlya hypogyna and Thraustotheca clavata identify the ancestral oomycete secretome and reveal gene acquisitions by horizontal gene transfer.</title>
        <authorList>
            <person name="Misner I."/>
            <person name="Blouin N."/>
            <person name="Leonard G."/>
            <person name="Richards T.A."/>
            <person name="Lane C.E."/>
        </authorList>
    </citation>
    <scope>NUCLEOTIDE SEQUENCE [LARGE SCALE GENOMIC DNA]</scope>
    <source>
        <strain evidence="2 3">ATCC 48635</strain>
    </source>
</reference>
<dbReference type="PANTHER" id="PTHR28069">
    <property type="entry name" value="GH20023P"/>
    <property type="match status" value="1"/>
</dbReference>